<feature type="region of interest" description="Disordered" evidence="13">
    <location>
        <begin position="255"/>
        <end position="302"/>
    </location>
</feature>
<dbReference type="PANTHER" id="PTHR43395:SF10">
    <property type="entry name" value="CHEMOTAXIS PROTEIN CHEA"/>
    <property type="match status" value="1"/>
</dbReference>
<evidence type="ECO:0000256" key="2">
    <source>
        <dbReference type="ARBA" id="ARBA00012438"/>
    </source>
</evidence>
<keyword evidence="9" id="KW-0067">ATP-binding</keyword>
<evidence type="ECO:0000256" key="3">
    <source>
        <dbReference type="ARBA" id="ARBA00021495"/>
    </source>
</evidence>
<keyword evidence="7" id="KW-0547">Nucleotide-binding</keyword>
<dbReference type="Pfam" id="PF02895">
    <property type="entry name" value="H-kinase_dim"/>
    <property type="match status" value="1"/>
</dbReference>
<dbReference type="InterPro" id="IPR004358">
    <property type="entry name" value="Sig_transdc_His_kin-like_C"/>
</dbReference>
<dbReference type="InterPro" id="IPR036061">
    <property type="entry name" value="CheW-like_dom_sf"/>
</dbReference>
<comment type="caution">
    <text evidence="17">The sequence shown here is derived from an EMBL/GenBank/DDBJ whole genome shotgun (WGS) entry which is preliminary data.</text>
</comment>
<evidence type="ECO:0000313" key="18">
    <source>
        <dbReference type="Proteomes" id="UP000032679"/>
    </source>
</evidence>
<dbReference type="GO" id="GO:0005737">
    <property type="term" value="C:cytoplasm"/>
    <property type="evidence" value="ECO:0007669"/>
    <property type="project" value="InterPro"/>
</dbReference>
<keyword evidence="8" id="KW-0418">Kinase</keyword>
<dbReference type="InterPro" id="IPR037006">
    <property type="entry name" value="CheA-like_homodim_sf"/>
</dbReference>
<dbReference type="SUPFAM" id="SSF47384">
    <property type="entry name" value="Homodimeric domain of signal transducing histidine kinase"/>
    <property type="match status" value="1"/>
</dbReference>
<evidence type="ECO:0000256" key="7">
    <source>
        <dbReference type="ARBA" id="ARBA00022741"/>
    </source>
</evidence>
<evidence type="ECO:0000256" key="8">
    <source>
        <dbReference type="ARBA" id="ARBA00022777"/>
    </source>
</evidence>
<dbReference type="InterPro" id="IPR036097">
    <property type="entry name" value="HisK_dim/P_sf"/>
</dbReference>
<keyword evidence="10" id="KW-0902">Two-component regulatory system</keyword>
<reference evidence="17 18" key="1">
    <citation type="submission" date="2012-10" db="EMBL/GenBank/DDBJ databases">
        <title>Genome sequencing of Tanticharoenia sakaeratensis NBRC 103193.</title>
        <authorList>
            <person name="Azuma Y."/>
            <person name="Hadano H."/>
            <person name="Hirakawa H."/>
            <person name="Matsushita K."/>
        </authorList>
    </citation>
    <scope>NUCLEOTIDE SEQUENCE [LARGE SCALE GENOMIC DNA]</scope>
    <source>
        <strain evidence="17 18">NBRC 103193</strain>
    </source>
</reference>
<dbReference type="InterPro" id="IPR005467">
    <property type="entry name" value="His_kinase_dom"/>
</dbReference>
<dbReference type="InterPro" id="IPR036890">
    <property type="entry name" value="HATPase_C_sf"/>
</dbReference>
<dbReference type="SUPFAM" id="SSF55874">
    <property type="entry name" value="ATPase domain of HSP90 chaperone/DNA topoisomerase II/histidine kinase"/>
    <property type="match status" value="1"/>
</dbReference>
<dbReference type="SMART" id="SM00073">
    <property type="entry name" value="HPT"/>
    <property type="match status" value="1"/>
</dbReference>
<evidence type="ECO:0000256" key="11">
    <source>
        <dbReference type="ARBA" id="ARBA00035100"/>
    </source>
</evidence>
<dbReference type="OrthoDB" id="9803176at2"/>
<dbReference type="PROSITE" id="PS50894">
    <property type="entry name" value="HPT"/>
    <property type="match status" value="1"/>
</dbReference>
<dbReference type="SUPFAM" id="SSF47226">
    <property type="entry name" value="Histidine-containing phosphotransfer domain, HPT domain"/>
    <property type="match status" value="1"/>
</dbReference>
<evidence type="ECO:0000256" key="13">
    <source>
        <dbReference type="SAM" id="MobiDB-lite"/>
    </source>
</evidence>
<evidence type="ECO:0000256" key="4">
    <source>
        <dbReference type="ARBA" id="ARBA00022500"/>
    </source>
</evidence>
<dbReference type="Gene3D" id="2.30.30.40">
    <property type="entry name" value="SH3 Domains"/>
    <property type="match status" value="1"/>
</dbReference>
<dbReference type="Gene3D" id="1.20.120.160">
    <property type="entry name" value="HPT domain"/>
    <property type="match status" value="1"/>
</dbReference>
<organism evidence="17 18">
    <name type="scientific">Tanticharoenia sakaeratensis NBRC 103193</name>
    <dbReference type="NCBI Taxonomy" id="1231623"/>
    <lineage>
        <taxon>Bacteria</taxon>
        <taxon>Pseudomonadati</taxon>
        <taxon>Pseudomonadota</taxon>
        <taxon>Alphaproteobacteria</taxon>
        <taxon>Acetobacterales</taxon>
        <taxon>Acetobacteraceae</taxon>
        <taxon>Tanticharoenia</taxon>
    </lineage>
</organism>
<dbReference type="SMART" id="SM00387">
    <property type="entry name" value="HATPase_c"/>
    <property type="match status" value="1"/>
</dbReference>
<keyword evidence="6" id="KW-0808">Transferase</keyword>
<dbReference type="InterPro" id="IPR051315">
    <property type="entry name" value="Bact_Chemotaxis_CheA"/>
</dbReference>
<evidence type="ECO:0000259" key="16">
    <source>
        <dbReference type="PROSITE" id="PS50894"/>
    </source>
</evidence>
<keyword evidence="5 12" id="KW-0597">Phosphoprotein</keyword>
<dbReference type="PROSITE" id="PS50109">
    <property type="entry name" value="HIS_KIN"/>
    <property type="match status" value="1"/>
</dbReference>
<dbReference type="Pfam" id="PF01627">
    <property type="entry name" value="Hpt"/>
    <property type="match status" value="1"/>
</dbReference>
<evidence type="ECO:0000256" key="10">
    <source>
        <dbReference type="ARBA" id="ARBA00023012"/>
    </source>
</evidence>
<evidence type="ECO:0000256" key="1">
    <source>
        <dbReference type="ARBA" id="ARBA00000085"/>
    </source>
</evidence>
<keyword evidence="18" id="KW-1185">Reference proteome</keyword>
<comment type="catalytic activity">
    <reaction evidence="1">
        <text>ATP + protein L-histidine = ADP + protein N-phospho-L-histidine.</text>
        <dbReference type="EC" id="2.7.13.3"/>
    </reaction>
</comment>
<accession>A0A0D6MJJ7</accession>
<comment type="function">
    <text evidence="11">Involved in the transmission of sensory signals from the chemoreceptors to the flagellar motors. CheA is autophosphorylated; it can transfer its phosphate group to either CheB or CheY.</text>
</comment>
<evidence type="ECO:0000256" key="9">
    <source>
        <dbReference type="ARBA" id="ARBA00022840"/>
    </source>
</evidence>
<dbReference type="Proteomes" id="UP000032679">
    <property type="component" value="Unassembled WGS sequence"/>
</dbReference>
<evidence type="ECO:0000256" key="12">
    <source>
        <dbReference type="PROSITE-ProRule" id="PRU00110"/>
    </source>
</evidence>
<proteinExistence type="predicted"/>
<dbReference type="RefSeq" id="WP_048848113.1">
    <property type="nucleotide sequence ID" value="NZ_BALE01000011.1"/>
</dbReference>
<dbReference type="GO" id="GO:0000155">
    <property type="term" value="F:phosphorelay sensor kinase activity"/>
    <property type="evidence" value="ECO:0007669"/>
    <property type="project" value="InterPro"/>
</dbReference>
<dbReference type="FunFam" id="2.30.30.40:FF:000048">
    <property type="entry name" value="Chemotaxis protein CheA, putative"/>
    <property type="match status" value="1"/>
</dbReference>
<dbReference type="Pfam" id="PF01584">
    <property type="entry name" value="CheW"/>
    <property type="match status" value="1"/>
</dbReference>
<feature type="domain" description="Histidine kinase" evidence="14">
    <location>
        <begin position="354"/>
        <end position="554"/>
    </location>
</feature>
<dbReference type="GO" id="GO:0006935">
    <property type="term" value="P:chemotaxis"/>
    <property type="evidence" value="ECO:0007669"/>
    <property type="project" value="UniProtKB-KW"/>
</dbReference>
<dbReference type="InterPro" id="IPR002545">
    <property type="entry name" value="CheW-lke_dom"/>
</dbReference>
<evidence type="ECO:0000259" key="14">
    <source>
        <dbReference type="PROSITE" id="PS50109"/>
    </source>
</evidence>
<dbReference type="PROSITE" id="PS50851">
    <property type="entry name" value="CHEW"/>
    <property type="match status" value="1"/>
</dbReference>
<name>A0A0D6MJJ7_9PROT</name>
<gene>
    <name evidence="17" type="ORF">Tasa_011_006</name>
</gene>
<dbReference type="SUPFAM" id="SSF50341">
    <property type="entry name" value="CheW-like"/>
    <property type="match status" value="1"/>
</dbReference>
<evidence type="ECO:0000313" key="17">
    <source>
        <dbReference type="EMBL" id="GAN53787.1"/>
    </source>
</evidence>
<dbReference type="InterPro" id="IPR003594">
    <property type="entry name" value="HATPase_dom"/>
</dbReference>
<dbReference type="SMART" id="SM01231">
    <property type="entry name" value="H-kinase_dim"/>
    <property type="match status" value="1"/>
</dbReference>
<dbReference type="EMBL" id="BALE01000011">
    <property type="protein sequence ID" value="GAN53787.1"/>
    <property type="molecule type" value="Genomic_DNA"/>
</dbReference>
<dbReference type="CDD" id="cd00731">
    <property type="entry name" value="CheA_reg"/>
    <property type="match status" value="1"/>
</dbReference>
<dbReference type="AlphaFoldDB" id="A0A0D6MJJ7"/>
<evidence type="ECO:0000256" key="5">
    <source>
        <dbReference type="ARBA" id="ARBA00022553"/>
    </source>
</evidence>
<dbReference type="Gene3D" id="3.30.565.10">
    <property type="entry name" value="Histidine kinase-like ATPase, C-terminal domain"/>
    <property type="match status" value="1"/>
</dbReference>
<dbReference type="EC" id="2.7.13.3" evidence="2"/>
<dbReference type="CDD" id="cd00088">
    <property type="entry name" value="HPT"/>
    <property type="match status" value="1"/>
</dbReference>
<dbReference type="Pfam" id="PF02518">
    <property type="entry name" value="HATPase_c"/>
    <property type="match status" value="1"/>
</dbReference>
<protein>
    <recommendedName>
        <fullName evidence="3">Chemotaxis protein CheA</fullName>
        <ecNumber evidence="2">2.7.13.3</ecNumber>
    </recommendedName>
</protein>
<keyword evidence="4" id="KW-0145">Chemotaxis</keyword>
<feature type="compositionally biased region" description="Polar residues" evidence="13">
    <location>
        <begin position="291"/>
        <end position="302"/>
    </location>
</feature>
<feature type="modified residue" description="Phosphohistidine" evidence="12">
    <location>
        <position position="47"/>
    </location>
</feature>
<feature type="domain" description="CheW-like" evidence="15">
    <location>
        <begin position="556"/>
        <end position="692"/>
    </location>
</feature>
<dbReference type="InterPro" id="IPR008207">
    <property type="entry name" value="Sig_transdc_His_kin_Hpt_dom"/>
</dbReference>
<dbReference type="STRING" id="1231623.Tasa_011_006"/>
<dbReference type="PRINTS" id="PR00344">
    <property type="entry name" value="BCTRLSENSOR"/>
</dbReference>
<dbReference type="InterPro" id="IPR036641">
    <property type="entry name" value="HPT_dom_sf"/>
</dbReference>
<dbReference type="SMART" id="SM00260">
    <property type="entry name" value="CheW"/>
    <property type="match status" value="1"/>
</dbReference>
<evidence type="ECO:0000259" key="15">
    <source>
        <dbReference type="PROSITE" id="PS50851"/>
    </source>
</evidence>
<feature type="domain" description="HPt" evidence="16">
    <location>
        <begin position="1"/>
        <end position="104"/>
    </location>
</feature>
<dbReference type="InterPro" id="IPR004105">
    <property type="entry name" value="CheA-like_dim"/>
</dbReference>
<dbReference type="PANTHER" id="PTHR43395">
    <property type="entry name" value="SENSOR HISTIDINE KINASE CHEA"/>
    <property type="match status" value="1"/>
</dbReference>
<dbReference type="CDD" id="cd16916">
    <property type="entry name" value="HATPase_CheA-like"/>
    <property type="match status" value="1"/>
</dbReference>
<dbReference type="GO" id="GO:0005524">
    <property type="term" value="F:ATP binding"/>
    <property type="evidence" value="ECO:0007669"/>
    <property type="project" value="UniProtKB-KW"/>
</dbReference>
<dbReference type="FunFam" id="3.30.565.10:FF:000016">
    <property type="entry name" value="Chemotaxis protein CheA, putative"/>
    <property type="match status" value="1"/>
</dbReference>
<sequence length="711" mass="75942">MNDLDAIRLVYFEECDELLVELDRGLQQLAANGPDAETINAIFRAVHSIKGGAGAFGLERLVRFAHRVENILDDLRSGRFTPTDATCDLLFQASDRLADLVGKAKIGDEQAVGDETLIAEALEAHARQQASSDSVPEMPPGDDPFDLLAGLSFTPVPVSLETPASVGRWRLTLAPSRTLYACGDDIRNALTALAALGSCHTIIVTDALPTLDALDPHDGYLIWNVQLQADVDEAAIRAALEWSIDDLGLSIEPDPNGVVTPPGALQTPATPIASPDPAPSIDMQPARQEAEPTSQSPSVSVSKGQTSIRVDLARVDKLVDLVGELVINQAALHQCLGEIPKHQAAMANTAIANLDHLTRELQEGVMAMRAHPIGAVFQRMGRVVREASAATGKPVRLILSGEDIEVDRSIVEHLVDPLTHILRNAVDHGIEPAAGRSEAHKPPEGEIRLTARHRSDRLVIEISDDGRGIDTERVRTKAIERGLIDPQATIDAAQVHNLIFAPGFSTAAAISDLSGRGVGMDVVKRSITELGGRIVVQSEYGRGTTIILSLPLTLAVLDGMVFRAGGQTFIAPVGHVVESLTPDPAKVFSLSDGSLIYNGRGQHLPVVDVGACLTSNPCINHAHVPLVMIVESEQGQRMALAVDDIVQQSQIVIKSIEKNYARVAGIAAATILGNGDVALIIDVDALVGWQDGRPGHPAIDHDRNRPELSWT</sequence>
<dbReference type="Gene3D" id="1.10.287.560">
    <property type="entry name" value="Histidine kinase CheA-like, homodimeric domain"/>
    <property type="match status" value="1"/>
</dbReference>
<evidence type="ECO:0000256" key="6">
    <source>
        <dbReference type="ARBA" id="ARBA00022679"/>
    </source>
</evidence>